<dbReference type="EMBL" id="OZ075145">
    <property type="protein sequence ID" value="CAL5049330.1"/>
    <property type="molecule type" value="Genomic_DNA"/>
</dbReference>
<dbReference type="EMBL" id="OZ075145">
    <property type="protein sequence ID" value="CAL5049356.1"/>
    <property type="molecule type" value="Genomic_DNA"/>
</dbReference>
<keyword evidence="2" id="KW-0812">Transmembrane</keyword>
<feature type="compositionally biased region" description="Basic and acidic residues" evidence="1">
    <location>
        <begin position="1"/>
        <end position="13"/>
    </location>
</feature>
<accession>A0ABC9E1U6</accession>
<name>A0ABC9E1U6_9POAL</name>
<feature type="region of interest" description="Disordered" evidence="1">
    <location>
        <begin position="1"/>
        <end position="30"/>
    </location>
</feature>
<dbReference type="Proteomes" id="UP001497457">
    <property type="component" value="Chromosome 35b"/>
</dbReference>
<keyword evidence="2" id="KW-1133">Transmembrane helix</keyword>
<evidence type="ECO:0000256" key="1">
    <source>
        <dbReference type="SAM" id="MobiDB-lite"/>
    </source>
</evidence>
<dbReference type="AlphaFoldDB" id="A0ABC9E1U6"/>
<keyword evidence="6" id="KW-1185">Reference proteome</keyword>
<sequence>MAEHQGAAREHQPEQPIELPGDFPAPDHRRDQQLCLDAGRALMLCGVLVAIPTAFYPADGAAAADANKRRALLGFVAWILGVSLCLLGLTPAAAPWAVRAGTAVAGTVLKYMSPPV</sequence>
<evidence type="ECO:0000256" key="2">
    <source>
        <dbReference type="SAM" id="Phobius"/>
    </source>
</evidence>
<feature type="transmembrane region" description="Helical" evidence="2">
    <location>
        <begin position="70"/>
        <end position="89"/>
    </location>
</feature>
<organism evidence="5 6">
    <name type="scientific">Urochloa decumbens</name>
    <dbReference type="NCBI Taxonomy" id="240449"/>
    <lineage>
        <taxon>Eukaryota</taxon>
        <taxon>Viridiplantae</taxon>
        <taxon>Streptophyta</taxon>
        <taxon>Embryophyta</taxon>
        <taxon>Tracheophyta</taxon>
        <taxon>Spermatophyta</taxon>
        <taxon>Magnoliopsida</taxon>
        <taxon>Liliopsida</taxon>
        <taxon>Poales</taxon>
        <taxon>Poaceae</taxon>
        <taxon>PACMAD clade</taxon>
        <taxon>Panicoideae</taxon>
        <taxon>Panicodae</taxon>
        <taxon>Paniceae</taxon>
        <taxon>Melinidinae</taxon>
        <taxon>Urochloa</taxon>
    </lineage>
</organism>
<evidence type="ECO:0000313" key="5">
    <source>
        <dbReference type="EMBL" id="CAL5049356.1"/>
    </source>
</evidence>
<reference evidence="6" key="1">
    <citation type="submission" date="2024-06" db="EMBL/GenBank/DDBJ databases">
        <authorList>
            <person name="Ryan C."/>
        </authorList>
    </citation>
    <scope>NUCLEOTIDE SEQUENCE [LARGE SCALE GENOMIC DNA]</scope>
</reference>
<reference evidence="5 6" key="2">
    <citation type="submission" date="2024-10" db="EMBL/GenBank/DDBJ databases">
        <authorList>
            <person name="Ryan C."/>
        </authorList>
    </citation>
    <scope>NUCLEOTIDE SEQUENCE [LARGE SCALE GENOMIC DNA]</scope>
</reference>
<evidence type="ECO:0000313" key="3">
    <source>
        <dbReference type="EMBL" id="CAL5049300.1"/>
    </source>
</evidence>
<keyword evidence="2" id="KW-0472">Membrane</keyword>
<dbReference type="EMBL" id="OZ075145">
    <property type="protein sequence ID" value="CAL5049300.1"/>
    <property type="molecule type" value="Genomic_DNA"/>
</dbReference>
<evidence type="ECO:0000313" key="6">
    <source>
        <dbReference type="Proteomes" id="UP001497457"/>
    </source>
</evidence>
<protein>
    <submittedName>
        <fullName evidence="5">Uncharacterized protein</fullName>
    </submittedName>
</protein>
<gene>
    <name evidence="3" type="ORF">URODEC1_LOCUS90928</name>
    <name evidence="4" type="ORF">URODEC1_LOCUS90942</name>
    <name evidence="5" type="ORF">URODEC1_LOCUS90956</name>
</gene>
<proteinExistence type="predicted"/>
<evidence type="ECO:0000313" key="4">
    <source>
        <dbReference type="EMBL" id="CAL5049330.1"/>
    </source>
</evidence>